<keyword evidence="1" id="KW-0479">Metal-binding</keyword>
<keyword evidence="1" id="KW-0863">Zinc-finger</keyword>
<dbReference type="PANTHER" id="PTHR31065">
    <property type="entry name" value="PLATZ TRANSCRIPTION FACTOR FAMILY PROTEIN"/>
    <property type="match status" value="1"/>
</dbReference>
<comment type="caution">
    <text evidence="3">The sequence shown here is derived from an EMBL/GenBank/DDBJ whole genome shotgun (WGS) entry which is preliminary data.</text>
</comment>
<dbReference type="SUPFAM" id="SSF57845">
    <property type="entry name" value="B-box zinc-binding domain"/>
    <property type="match status" value="1"/>
</dbReference>
<dbReference type="Pfam" id="PF04640">
    <property type="entry name" value="PLATZ"/>
    <property type="match status" value="1"/>
</dbReference>
<evidence type="ECO:0000313" key="3">
    <source>
        <dbReference type="EMBL" id="KAF5450338.1"/>
    </source>
</evidence>
<dbReference type="EMBL" id="LIHL02000013">
    <property type="protein sequence ID" value="KAF5450338.1"/>
    <property type="molecule type" value="Genomic_DNA"/>
</dbReference>
<sequence>MKESIRIKRLHASRNEKISYVGVPPWLIIMHKTIFFSSCIMHPNAKKNDLDYFCIDCRRSLCSNCLPAHKRHKYVKIRRYIYSDVINRQDLCKLFNCSGIQTYHTNKAKVVFLKQRPHQHNQQQQQNNAREYRCIICDRNLQDNSLYCSIACKVLAIYDCQTSQNDEDHRLDSVTIGDKKNHALSLTKRRKPRRKGALPLRAPMF</sequence>
<dbReference type="Gene3D" id="3.30.160.60">
    <property type="entry name" value="Classic Zinc Finger"/>
    <property type="match status" value="1"/>
</dbReference>
<organism evidence="3 4">
    <name type="scientific">Juglans regia</name>
    <name type="common">English walnut</name>
    <dbReference type="NCBI Taxonomy" id="51240"/>
    <lineage>
        <taxon>Eukaryota</taxon>
        <taxon>Viridiplantae</taxon>
        <taxon>Streptophyta</taxon>
        <taxon>Embryophyta</taxon>
        <taxon>Tracheophyta</taxon>
        <taxon>Spermatophyta</taxon>
        <taxon>Magnoliopsida</taxon>
        <taxon>eudicotyledons</taxon>
        <taxon>Gunneridae</taxon>
        <taxon>Pentapetalae</taxon>
        <taxon>rosids</taxon>
        <taxon>fabids</taxon>
        <taxon>Fagales</taxon>
        <taxon>Juglandaceae</taxon>
        <taxon>Juglans</taxon>
    </lineage>
</organism>
<dbReference type="PROSITE" id="PS50119">
    <property type="entry name" value="ZF_BBOX"/>
    <property type="match status" value="1"/>
</dbReference>
<reference evidence="3" key="2">
    <citation type="submission" date="2020-03" db="EMBL/GenBank/DDBJ databases">
        <title>Walnut 2.0.</title>
        <authorList>
            <person name="Marrano A."/>
            <person name="Britton M."/>
            <person name="Zimin A.V."/>
            <person name="Zaini P.A."/>
            <person name="Workman R."/>
            <person name="Puiu D."/>
            <person name="Bianco L."/>
            <person name="Allen B.J."/>
            <person name="Troggio M."/>
            <person name="Leslie C.A."/>
            <person name="Timp W."/>
            <person name="Dendekar A."/>
            <person name="Salzberg S.L."/>
            <person name="Neale D.B."/>
        </authorList>
    </citation>
    <scope>NUCLEOTIDE SEQUENCE</scope>
    <source>
        <tissue evidence="3">Leaves</tissue>
    </source>
</reference>
<evidence type="ECO:0000256" key="1">
    <source>
        <dbReference type="PROSITE-ProRule" id="PRU00024"/>
    </source>
</evidence>
<dbReference type="Proteomes" id="UP000619265">
    <property type="component" value="Unassembled WGS sequence"/>
</dbReference>
<gene>
    <name evidence="3" type="ORF">F2P56_030698</name>
</gene>
<feature type="domain" description="B box-type" evidence="2">
    <location>
        <begin position="39"/>
        <end position="77"/>
    </location>
</feature>
<dbReference type="InterPro" id="IPR000315">
    <property type="entry name" value="Znf_B-box"/>
</dbReference>
<protein>
    <recommendedName>
        <fullName evidence="2">B box-type domain-containing protein</fullName>
    </recommendedName>
</protein>
<evidence type="ECO:0000313" key="4">
    <source>
        <dbReference type="Proteomes" id="UP000619265"/>
    </source>
</evidence>
<dbReference type="PANTHER" id="PTHR31065:SF53">
    <property type="entry name" value="B BOX-TYPE DOMAIN-CONTAINING PROTEIN"/>
    <property type="match status" value="1"/>
</dbReference>
<dbReference type="AlphaFoldDB" id="A0A833WI13"/>
<accession>A0A833WI13</accession>
<dbReference type="Gramene" id="Jr13_22500_p1">
    <property type="protein sequence ID" value="cds.Jr13_22500_p1"/>
    <property type="gene ID" value="Jr13_22500"/>
</dbReference>
<dbReference type="InterPro" id="IPR006734">
    <property type="entry name" value="PLATZ"/>
</dbReference>
<dbReference type="GO" id="GO:0008270">
    <property type="term" value="F:zinc ion binding"/>
    <property type="evidence" value="ECO:0007669"/>
    <property type="project" value="UniProtKB-KW"/>
</dbReference>
<evidence type="ECO:0000259" key="2">
    <source>
        <dbReference type="PROSITE" id="PS50119"/>
    </source>
</evidence>
<proteinExistence type="predicted"/>
<dbReference type="Pfam" id="PF00643">
    <property type="entry name" value="zf-B_box"/>
    <property type="match status" value="1"/>
</dbReference>
<name>A0A833WI13_JUGRE</name>
<keyword evidence="1" id="KW-0862">Zinc</keyword>
<reference evidence="3" key="1">
    <citation type="submission" date="2015-10" db="EMBL/GenBank/DDBJ databases">
        <authorList>
            <person name="Martinez-Garcia P.J."/>
            <person name="Crepeau M.W."/>
            <person name="Puiu D."/>
            <person name="Gonzalez-Ibeas D."/>
            <person name="Whalen J."/>
            <person name="Stevens K."/>
            <person name="Paul R."/>
            <person name="Butterfield T."/>
            <person name="Britton M."/>
            <person name="Reagan R."/>
            <person name="Chakraborty S."/>
            <person name="Walawage S.L."/>
            <person name="Vasquez-Gross H.A."/>
            <person name="Cardeno C."/>
            <person name="Famula R."/>
            <person name="Pratt K."/>
            <person name="Kuruganti S."/>
            <person name="Aradhya M.K."/>
            <person name="Leslie C.A."/>
            <person name="Dandekar A.M."/>
            <person name="Salzberg S.L."/>
            <person name="Wegrzyn J.L."/>
            <person name="Langley C.H."/>
            <person name="Neale D.B."/>
        </authorList>
    </citation>
    <scope>NUCLEOTIDE SEQUENCE</scope>
    <source>
        <tissue evidence="3">Leaves</tissue>
    </source>
</reference>